<reference evidence="2" key="1">
    <citation type="journal article" date="2020" name="Stud. Mycol.">
        <title>101 Dothideomycetes genomes: a test case for predicting lifestyles and emergence of pathogens.</title>
        <authorList>
            <person name="Haridas S."/>
            <person name="Albert R."/>
            <person name="Binder M."/>
            <person name="Bloem J."/>
            <person name="Labutti K."/>
            <person name="Salamov A."/>
            <person name="Andreopoulos B."/>
            <person name="Baker S."/>
            <person name="Barry K."/>
            <person name="Bills G."/>
            <person name="Bluhm B."/>
            <person name="Cannon C."/>
            <person name="Castanera R."/>
            <person name="Culley D."/>
            <person name="Daum C."/>
            <person name="Ezra D."/>
            <person name="Gonzalez J."/>
            <person name="Henrissat B."/>
            <person name="Kuo A."/>
            <person name="Liang C."/>
            <person name="Lipzen A."/>
            <person name="Lutzoni F."/>
            <person name="Magnuson J."/>
            <person name="Mondo S."/>
            <person name="Nolan M."/>
            <person name="Ohm R."/>
            <person name="Pangilinan J."/>
            <person name="Park H.-J."/>
            <person name="Ramirez L."/>
            <person name="Alfaro M."/>
            <person name="Sun H."/>
            <person name="Tritt A."/>
            <person name="Yoshinaga Y."/>
            <person name="Zwiers L.-H."/>
            <person name="Turgeon B."/>
            <person name="Goodwin S."/>
            <person name="Spatafora J."/>
            <person name="Crous P."/>
            <person name="Grigoriev I."/>
        </authorList>
    </citation>
    <scope>NUCLEOTIDE SEQUENCE</scope>
    <source>
        <strain evidence="2">CBS 122681</strain>
    </source>
</reference>
<evidence type="ECO:0000259" key="1">
    <source>
        <dbReference type="Pfam" id="PF04248"/>
    </source>
</evidence>
<dbReference type="PANTHER" id="PTHR34310">
    <property type="entry name" value="DUF427 DOMAIN PROTEIN (AFU_ORTHOLOGUE AFUA_3G02220)"/>
    <property type="match status" value="1"/>
</dbReference>
<evidence type="ECO:0000313" key="3">
    <source>
        <dbReference type="Proteomes" id="UP000799324"/>
    </source>
</evidence>
<dbReference type="InterPro" id="IPR007361">
    <property type="entry name" value="DUF427"/>
</dbReference>
<dbReference type="InterPro" id="IPR038694">
    <property type="entry name" value="DUF427_sf"/>
</dbReference>
<accession>A0A6A6T531</accession>
<sequence length="100" mass="11047">MPATATVNGVEVARADTYEIVDGNIYFPPTSLTSPSHLTPTSTHTHCPYKGEASYYSINAGKTVLKDAAWYYPEPKPGMEKIRGYVAFYKTKPEIEVSVE</sequence>
<dbReference type="AlphaFoldDB" id="A0A6A6T531"/>
<dbReference type="Pfam" id="PF04248">
    <property type="entry name" value="NTP_transf_9"/>
    <property type="match status" value="1"/>
</dbReference>
<dbReference type="EMBL" id="MU004371">
    <property type="protein sequence ID" value="KAF2654013.1"/>
    <property type="molecule type" value="Genomic_DNA"/>
</dbReference>
<name>A0A6A6T531_9PLEO</name>
<dbReference type="OrthoDB" id="18996at2759"/>
<gene>
    <name evidence="2" type="ORF">K491DRAFT_632777</name>
</gene>
<dbReference type="PANTHER" id="PTHR34310:SF5">
    <property type="entry name" value="DUF427 DOMAIN PROTEIN (AFU_ORTHOLOGUE AFUA_3G02220)"/>
    <property type="match status" value="1"/>
</dbReference>
<proteinExistence type="predicted"/>
<feature type="domain" description="DUF427" evidence="1">
    <location>
        <begin position="4"/>
        <end position="90"/>
    </location>
</feature>
<keyword evidence="3" id="KW-1185">Reference proteome</keyword>
<dbReference type="Gene3D" id="2.170.150.40">
    <property type="entry name" value="Domain of unknown function (DUF427)"/>
    <property type="match status" value="1"/>
</dbReference>
<dbReference type="Proteomes" id="UP000799324">
    <property type="component" value="Unassembled WGS sequence"/>
</dbReference>
<organism evidence="2 3">
    <name type="scientific">Lophiostoma macrostomum CBS 122681</name>
    <dbReference type="NCBI Taxonomy" id="1314788"/>
    <lineage>
        <taxon>Eukaryota</taxon>
        <taxon>Fungi</taxon>
        <taxon>Dikarya</taxon>
        <taxon>Ascomycota</taxon>
        <taxon>Pezizomycotina</taxon>
        <taxon>Dothideomycetes</taxon>
        <taxon>Pleosporomycetidae</taxon>
        <taxon>Pleosporales</taxon>
        <taxon>Lophiostomataceae</taxon>
        <taxon>Lophiostoma</taxon>
    </lineage>
</organism>
<protein>
    <submittedName>
        <fullName evidence="2">DUF427 domain protein</fullName>
    </submittedName>
</protein>
<evidence type="ECO:0000313" key="2">
    <source>
        <dbReference type="EMBL" id="KAF2654013.1"/>
    </source>
</evidence>